<sequence length="2109" mass="244094">MESIDTITNIFDDKNEYKNLITKKKGDSYTQFEKLIIEKYQNAINEYIKKNDGKGLVALSEKLVKILNEYFTTKFIGYQEGLSVLVECNILILKSLDQWSLTKQSSVTHKKWLLIGGVLLEHRICRRAIDLMNDLLGIISDFRSTATSNHDYFDRLIIHATFIKLQCFEDTRILMGSTSSIMLLDMESTYRNWFQNLKFELTEKPTYYHEALFIKFYNRCAQLMAVSEQECPNRDEILYHYNFMTWTSIGQIKASTGKFFEKLSGYLLALQKKGYFQKSLKMLGNTIEIVKFTMVPIINAESYTRLEPYLVVTFSTLSLWFMEINQPKNSLELLSECTKHIDKIQKLPIGSKYFQMDIRVLELYLQLNRCHLLVHLYQRDRSDMECERELISQCTTITSLVATQLTQNQFIIDQQQEPIKLETKLIYLKILGMSMGTLDRIMAIYYREKSGSRWKQEITESLNSLLQLFVVIPAVVIKILKQMEGHDQQKQFYKNPMVDDFIQSYSSHMNSLWKCIIQSGNTQVLVSGDFPVRFHENNNKLITIHNEFGNPLEEFLNYLYNISIHYQSNIRPSDYEKSLFYIENAIKIHHGLIQRNLVKVIPMERLSQGYWSATQSNIKLHRQQKAHQYAVELVKLSLHGSKSITDILHQQHQSTVNTSSSSQKRPFQEILRLYIKTQLKLFQFQKQQLNNGTIQFINDIIKFNDTAYTVDFKIQLYDLTLLALQNSSSKESNIKQHFHLLQIERILQDIANDHPLLRGRYLMEKAKLLRFSNPQNESIDQILHDSIDLIKSQDLLQDQSLSNAVFNELAKVHYWRAITFLEIHQFECKDILTFLNSQDGKANNRCDESEANLFKYASSSSTQSISNFIKQSNVNRFRSPVFSSDSIISKELKLCLNLWCKLLDLLQKPKIEDDQSSIKQLTISNSKYFISPHTTISLLYSISDIYSFEGDFINAIFVLKVIICFIKCLFEPQSQCYQNEVSKCYLLISSHYIELENYPESYSYLTLNGKLIPPTTDGATLKFPSAQIQHRIHLLEYYYHSNQQNLHRISKEVLEIYEQCLKVKESNKESFDISLFVKISRLASNIYLSQSNSAQSFKISDKLNECILTTIPSESIDLIKSPGHSKEDGFNTLFQFPTTSKWSSLKLCLESILHISSVYELRGRPLEAQYYYERALLIGIMYGSVKVTCDFLVEIAELFYHKHNYTDSKINLELVQFLASRLSNNEVSLKNPQMISSMLLGDIYRKQNLIQNSKLHYNKCLEILESLRCTDQQQKDHSNIEYLLTNNLFNINNNSTPKESRILKLLTSTASSSTTSSNISKMSRSTRVSNNNQLEDIINSLVDMSIDKSNSICDNVNDNLKSFQTRIRGKLSRLLMIQGLYEEAIESLESLLNDTEGTENEITKSILEFHLGRAYLKSCPEQHINELWTLLPTTTSTVKLHPMIQSARDLFLRSYKRIGKFNIIKLNSSICKYLCLTTGQILPYVTSHFLNLSIGIKCRHDMQSIVQYQKSLSDSENSVNKNTILKNKEMLFSWDGGVEIPNNLSDPTFISKLKSIYSTQLPDWLTCNIAIEEDSLIIGKYFQNRIPLFTKIQIPLFDITSLRGTIKNKAISQSFENIGNGGDPDNEDEDVEMEMEIEEDDDDDENDENQQNNFYSNYQSTMVKESDESLRPSLTLIDKLKGDLKTIQIENLFNDRENAHNRTKKGHTAWTFKRKALEIEIKRLLEVLDHTLGYRKSMLFSPLADKQEREILDHTKQRLLEKLNKDYEIHKVTKQINSVIFEHLFYAIGFLGENALVKGIIEMMGYQPLEIGVVCDQHPHWMSIKKIYETMLKDYLAIIGKSKNGPPQVPSSNTIGNLDENQELFIQLRRLPLVLIIDKDLESLPFESLDPFYYSSVYRLPSFAFQRLHCGYNQIRPQSAYYMLNPSANLKQTEEQFYPIFKDKFPLWKGIVGQTLVSQEYSEMLQSYDTFLYMGHGSGEQYLRGDKIQKLQQCAVSILMGCKSGQLEEQGEFESTGVVLDFLLAGSKSIVGNIYDIPTTDCDRLTLSLLNQWFSDAYKTNGKNIDYQYFDLALAVANARKSCEWKYLVGASCICYGIPTFLTTSNKDK</sequence>
<evidence type="ECO:0000259" key="5">
    <source>
        <dbReference type="PROSITE" id="PS51700"/>
    </source>
</evidence>
<dbReference type="GO" id="GO:0051307">
    <property type="term" value="P:meiotic chromosome separation"/>
    <property type="evidence" value="ECO:0007669"/>
    <property type="project" value="TreeGrafter"/>
</dbReference>
<dbReference type="EC" id="3.4.22.49" evidence="2"/>
<evidence type="ECO:0000256" key="2">
    <source>
        <dbReference type="ARBA" id="ARBA00012489"/>
    </source>
</evidence>
<comment type="caution">
    <text evidence="6">The sequence shown here is derived from an EMBL/GenBank/DDBJ whole genome shotgun (WGS) entry which is preliminary data.</text>
</comment>
<dbReference type="OrthoDB" id="10255632at2759"/>
<organism evidence="6 7">
    <name type="scientific">Tieghemostelium lacteum</name>
    <name type="common">Slime mold</name>
    <name type="synonym">Dictyostelium lacteum</name>
    <dbReference type="NCBI Taxonomy" id="361077"/>
    <lineage>
        <taxon>Eukaryota</taxon>
        <taxon>Amoebozoa</taxon>
        <taxon>Evosea</taxon>
        <taxon>Eumycetozoa</taxon>
        <taxon>Dictyostelia</taxon>
        <taxon>Dictyosteliales</taxon>
        <taxon>Raperosteliaceae</taxon>
        <taxon>Tieghemostelium</taxon>
    </lineage>
</organism>
<dbReference type="SUPFAM" id="SSF48452">
    <property type="entry name" value="TPR-like"/>
    <property type="match status" value="1"/>
</dbReference>
<dbReference type="InterPro" id="IPR011990">
    <property type="entry name" value="TPR-like_helical_dom_sf"/>
</dbReference>
<dbReference type="PANTHER" id="PTHR12792:SF0">
    <property type="entry name" value="SEPARIN"/>
    <property type="match status" value="1"/>
</dbReference>
<dbReference type="GO" id="GO:0005634">
    <property type="term" value="C:nucleus"/>
    <property type="evidence" value="ECO:0007669"/>
    <property type="project" value="InterPro"/>
</dbReference>
<dbReference type="Gene3D" id="1.25.40.10">
    <property type="entry name" value="Tetratricopeptide repeat domain"/>
    <property type="match status" value="1"/>
</dbReference>
<reference evidence="6 7" key="1">
    <citation type="submission" date="2015-12" db="EMBL/GenBank/DDBJ databases">
        <title>Dictyostelia acquired genes for synthesis and detection of signals that induce cell-type specialization by lateral gene transfer from prokaryotes.</title>
        <authorList>
            <person name="Gloeckner G."/>
            <person name="Schaap P."/>
        </authorList>
    </citation>
    <scope>NUCLEOTIDE SEQUENCE [LARGE SCALE GENOMIC DNA]</scope>
    <source>
        <strain evidence="6 7">TK</strain>
    </source>
</reference>
<dbReference type="GO" id="GO:0072686">
    <property type="term" value="C:mitotic spindle"/>
    <property type="evidence" value="ECO:0007669"/>
    <property type="project" value="TreeGrafter"/>
</dbReference>
<keyword evidence="4" id="KW-0159">Chromosome partition</keyword>
<dbReference type="FunCoup" id="A0A151ZRY9">
    <property type="interactions" value="583"/>
</dbReference>
<evidence type="ECO:0000256" key="1">
    <source>
        <dbReference type="ARBA" id="ARBA00000451"/>
    </source>
</evidence>
<keyword evidence="7" id="KW-1185">Reference proteome</keyword>
<dbReference type="Proteomes" id="UP000076078">
    <property type="component" value="Unassembled WGS sequence"/>
</dbReference>
<dbReference type="PANTHER" id="PTHR12792">
    <property type="entry name" value="EXTRA SPINDLE POLES 1-RELATED"/>
    <property type="match status" value="1"/>
</dbReference>
<evidence type="ECO:0000313" key="7">
    <source>
        <dbReference type="Proteomes" id="UP000076078"/>
    </source>
</evidence>
<name>A0A151ZRY9_TIELA</name>
<dbReference type="InParanoid" id="A0A151ZRY9"/>
<dbReference type="EMBL" id="LODT01000021">
    <property type="protein sequence ID" value="KYQ96791.1"/>
    <property type="molecule type" value="Genomic_DNA"/>
</dbReference>
<accession>A0A151ZRY9</accession>
<feature type="domain" description="Peptidase C50" evidence="5">
    <location>
        <begin position="1917"/>
        <end position="2013"/>
    </location>
</feature>
<dbReference type="GO" id="GO:0005737">
    <property type="term" value="C:cytoplasm"/>
    <property type="evidence" value="ECO:0007669"/>
    <property type="project" value="TreeGrafter"/>
</dbReference>
<proteinExistence type="predicted"/>
<dbReference type="STRING" id="361077.A0A151ZRY9"/>
<dbReference type="OMA" id="HEALFIK"/>
<evidence type="ECO:0000256" key="3">
    <source>
        <dbReference type="ARBA" id="ARBA00022801"/>
    </source>
</evidence>
<dbReference type="InterPro" id="IPR005314">
    <property type="entry name" value="Peptidase_C50"/>
</dbReference>
<dbReference type="InterPro" id="IPR030397">
    <property type="entry name" value="SEPARIN_core_dom"/>
</dbReference>
<evidence type="ECO:0000256" key="4">
    <source>
        <dbReference type="ARBA" id="ARBA00022829"/>
    </source>
</evidence>
<dbReference type="PROSITE" id="PS51700">
    <property type="entry name" value="SEPARIN"/>
    <property type="match status" value="1"/>
</dbReference>
<dbReference type="GO" id="GO:0004197">
    <property type="term" value="F:cysteine-type endopeptidase activity"/>
    <property type="evidence" value="ECO:0007669"/>
    <property type="project" value="InterPro"/>
</dbReference>
<dbReference type="Pfam" id="PF03568">
    <property type="entry name" value="Separin_C"/>
    <property type="match status" value="1"/>
</dbReference>
<gene>
    <name evidence="6" type="ORF">DLAC_04090</name>
</gene>
<keyword evidence="3" id="KW-0378">Hydrolase</keyword>
<protein>
    <recommendedName>
        <fullName evidence="2">separase</fullName>
        <ecNumber evidence="2">3.4.22.49</ecNumber>
    </recommendedName>
</protein>
<dbReference type="GO" id="GO:0006508">
    <property type="term" value="P:proteolysis"/>
    <property type="evidence" value="ECO:0007669"/>
    <property type="project" value="InterPro"/>
</dbReference>
<comment type="catalytic activity">
    <reaction evidence="1">
        <text>All bonds known to be hydrolyzed by this endopeptidase have arginine in P1 and an acidic residue in P4. P6 is often occupied by an acidic residue or by a hydroxy-amino-acid residue, the phosphorylation of which enhances cleavage.</text>
        <dbReference type="EC" id="3.4.22.49"/>
    </reaction>
</comment>
<evidence type="ECO:0000313" key="6">
    <source>
        <dbReference type="EMBL" id="KYQ96791.1"/>
    </source>
</evidence>